<organism evidence="4 5">
    <name type="scientific">Thermogemmata fonticola</name>
    <dbReference type="NCBI Taxonomy" id="2755323"/>
    <lineage>
        <taxon>Bacteria</taxon>
        <taxon>Pseudomonadati</taxon>
        <taxon>Planctomycetota</taxon>
        <taxon>Planctomycetia</taxon>
        <taxon>Gemmatales</taxon>
        <taxon>Gemmataceae</taxon>
        <taxon>Thermogemmata</taxon>
    </lineage>
</organism>
<protein>
    <recommendedName>
        <fullName evidence="3">DUF1980 domain-containing protein</fullName>
    </recommendedName>
</protein>
<accession>A0A7V8VE62</accession>
<feature type="region of interest" description="Disordered" evidence="1">
    <location>
        <begin position="108"/>
        <end position="210"/>
    </location>
</feature>
<feature type="transmembrane region" description="Helical" evidence="2">
    <location>
        <begin position="33"/>
        <end position="51"/>
    </location>
</feature>
<feature type="compositionally biased region" description="Basic residues" evidence="1">
    <location>
        <begin position="108"/>
        <end position="132"/>
    </location>
</feature>
<name>A0A7V8VE62_9BACT</name>
<evidence type="ECO:0000256" key="1">
    <source>
        <dbReference type="SAM" id="MobiDB-lite"/>
    </source>
</evidence>
<dbReference type="Pfam" id="PF21537">
    <property type="entry name" value="DUF1980_C"/>
    <property type="match status" value="1"/>
</dbReference>
<dbReference type="InterPro" id="IPR048447">
    <property type="entry name" value="DUF1980_C"/>
</dbReference>
<keyword evidence="5" id="KW-1185">Reference proteome</keyword>
<gene>
    <name evidence="4" type="ORF">H0921_09530</name>
</gene>
<comment type="caution">
    <text evidence="4">The sequence shown here is derived from an EMBL/GenBank/DDBJ whole genome shotgun (WGS) entry which is preliminary data.</text>
</comment>
<feature type="compositionally biased region" description="Polar residues" evidence="1">
    <location>
        <begin position="161"/>
        <end position="185"/>
    </location>
</feature>
<dbReference type="AlphaFoldDB" id="A0A7V8VE62"/>
<sequence>MADAHHQTQVHDHSDHHHHHDGEAISAYFTEQLLTILVAGLFGFVAIQMYRGGMLNNLLAPQFHAWVLGGGIAILALVVLRAVAVWHEASQVHAHAGHVHIHDGHLHVHSHAHHHHEHEHHHHDHAHHHHEHEHHPGCTHAAHTHFPASAEGHSHGEQERVPTQTDSPSAASDSYGSTGRESSPSQPTPEPDRSDANAEEEDEHEADHGHSHDLSWVMARMLVLIFPVSLYFLGLPNATYSKERQLRMLGQESSIGTELLQELAKDAEVVAEKTLEDGSLQRTLKTKTGLRLLETRKPDGSQPRLEVLSGEGRRMRFNDLNDAAFDEAKRQSLQGQIAILEGRFRRLGDKEFTLFRLKMTCCAADTVPLRVRIVVPQALSGFQDFDWVEVKGQIQFVKVPGQERYLPVIIVADITDVRKTEPKGEYEL</sequence>
<keyword evidence="2" id="KW-0472">Membrane</keyword>
<evidence type="ECO:0000259" key="3">
    <source>
        <dbReference type="Pfam" id="PF21537"/>
    </source>
</evidence>
<feature type="domain" description="DUF1980" evidence="3">
    <location>
        <begin position="347"/>
        <end position="421"/>
    </location>
</feature>
<evidence type="ECO:0000313" key="5">
    <source>
        <dbReference type="Proteomes" id="UP000542342"/>
    </source>
</evidence>
<reference evidence="4 5" key="1">
    <citation type="submission" date="2020-07" db="EMBL/GenBank/DDBJ databases">
        <title>Thermogemmata thermophila gen. nov., sp. nov., a novel moderate thermophilic planctomycete from a Kamchatka hot spring.</title>
        <authorList>
            <person name="Elcheninov A.G."/>
            <person name="Podosokorskaya O.A."/>
            <person name="Kovaleva O.L."/>
            <person name="Novikov A."/>
            <person name="Bonch-Osmolovskaya E.A."/>
            <person name="Toshchakov S.V."/>
            <person name="Kublanov I.V."/>
        </authorList>
    </citation>
    <scope>NUCLEOTIDE SEQUENCE [LARGE SCALE GENOMIC DNA]</scope>
    <source>
        <strain evidence="4 5">2918</strain>
    </source>
</reference>
<feature type="transmembrane region" description="Helical" evidence="2">
    <location>
        <begin position="63"/>
        <end position="84"/>
    </location>
</feature>
<evidence type="ECO:0000313" key="4">
    <source>
        <dbReference type="EMBL" id="MBA2226399.1"/>
    </source>
</evidence>
<keyword evidence="2" id="KW-1133">Transmembrane helix</keyword>
<dbReference type="Proteomes" id="UP000542342">
    <property type="component" value="Unassembled WGS sequence"/>
</dbReference>
<proteinExistence type="predicted"/>
<dbReference type="EMBL" id="JACEFB010000005">
    <property type="protein sequence ID" value="MBA2226399.1"/>
    <property type="molecule type" value="Genomic_DNA"/>
</dbReference>
<dbReference type="RefSeq" id="WP_194537827.1">
    <property type="nucleotide sequence ID" value="NZ_JACEFB010000005.1"/>
</dbReference>
<evidence type="ECO:0000256" key="2">
    <source>
        <dbReference type="SAM" id="Phobius"/>
    </source>
</evidence>
<feature type="transmembrane region" description="Helical" evidence="2">
    <location>
        <begin position="217"/>
        <end position="238"/>
    </location>
</feature>
<keyword evidence="2" id="KW-0812">Transmembrane</keyword>